<comment type="catalytic activity">
    <reaction evidence="8">
        <text>L-seryl-[protein] + UTP = O-(5'-uridylyl)-L-seryl-[protein] + diphosphate</text>
        <dbReference type="Rhea" id="RHEA:64604"/>
        <dbReference type="Rhea" id="RHEA-COMP:9863"/>
        <dbReference type="Rhea" id="RHEA-COMP:16635"/>
        <dbReference type="ChEBI" id="CHEBI:29999"/>
        <dbReference type="ChEBI" id="CHEBI:33019"/>
        <dbReference type="ChEBI" id="CHEBI:46398"/>
        <dbReference type="ChEBI" id="CHEBI:156051"/>
    </reaction>
</comment>
<evidence type="ECO:0000256" key="1">
    <source>
        <dbReference type="ARBA" id="ARBA00009747"/>
    </source>
</evidence>
<evidence type="ECO:0000256" key="2">
    <source>
        <dbReference type="ARBA" id="ARBA00022679"/>
    </source>
</evidence>
<dbReference type="EC" id="2.7.7.-" evidence="8"/>
<evidence type="ECO:0000256" key="7">
    <source>
        <dbReference type="ARBA" id="ARBA00022842"/>
    </source>
</evidence>
<comment type="catalytic activity">
    <reaction evidence="8">
        <text>L-threonyl-[protein] + ATP = 3-O-(5'-adenylyl)-L-threonyl-[protein] + diphosphate</text>
        <dbReference type="Rhea" id="RHEA:54292"/>
        <dbReference type="Rhea" id="RHEA-COMP:11060"/>
        <dbReference type="Rhea" id="RHEA-COMP:13847"/>
        <dbReference type="ChEBI" id="CHEBI:30013"/>
        <dbReference type="ChEBI" id="CHEBI:30616"/>
        <dbReference type="ChEBI" id="CHEBI:33019"/>
        <dbReference type="ChEBI" id="CHEBI:138113"/>
        <dbReference type="EC" id="2.7.7.108"/>
    </reaction>
</comment>
<feature type="binding site" evidence="8">
    <location>
        <position position="263"/>
    </location>
    <ligand>
        <name>Mg(2+)</name>
        <dbReference type="ChEBI" id="CHEBI:18420"/>
    </ligand>
</feature>
<proteinExistence type="inferred from homology"/>
<keyword evidence="3 8" id="KW-0548">Nucleotidyltransferase</keyword>
<gene>
    <name evidence="8" type="primary">ydiU</name>
    <name evidence="8" type="synonym">selO</name>
    <name evidence="9" type="ORF">FM037_04535</name>
</gene>
<dbReference type="HAMAP" id="MF_00692">
    <property type="entry name" value="SelO"/>
    <property type="match status" value="1"/>
</dbReference>
<comment type="cofactor">
    <cofactor evidence="8">
        <name>Mg(2+)</name>
        <dbReference type="ChEBI" id="CHEBI:18420"/>
    </cofactor>
    <cofactor evidence="8">
        <name>Mn(2+)</name>
        <dbReference type="ChEBI" id="CHEBI:29035"/>
    </cofactor>
</comment>
<feature type="binding site" evidence="8">
    <location>
        <position position="91"/>
    </location>
    <ligand>
        <name>ATP</name>
        <dbReference type="ChEBI" id="CHEBI:30616"/>
    </ligand>
</feature>
<dbReference type="EMBL" id="CP041614">
    <property type="protein sequence ID" value="QDO82634.1"/>
    <property type="molecule type" value="Genomic_DNA"/>
</dbReference>
<organism evidence="9 10">
    <name type="scientific">Shewanella psychropiezotolerans</name>
    <dbReference type="NCBI Taxonomy" id="2593655"/>
    <lineage>
        <taxon>Bacteria</taxon>
        <taxon>Pseudomonadati</taxon>
        <taxon>Pseudomonadota</taxon>
        <taxon>Gammaproteobacteria</taxon>
        <taxon>Alteromonadales</taxon>
        <taxon>Shewanellaceae</taxon>
        <taxon>Shewanella</taxon>
    </lineage>
</organism>
<evidence type="ECO:0000256" key="4">
    <source>
        <dbReference type="ARBA" id="ARBA00022723"/>
    </source>
</evidence>
<keyword evidence="7 8" id="KW-0460">Magnesium</keyword>
<keyword evidence="2 8" id="KW-0808">Transferase</keyword>
<reference evidence="9 10" key="1">
    <citation type="submission" date="2019-07" db="EMBL/GenBank/DDBJ databases">
        <title>Shewanella sp. YLB-06 whole genomic sequence.</title>
        <authorList>
            <person name="Yu L."/>
        </authorList>
    </citation>
    <scope>NUCLEOTIDE SEQUENCE [LARGE SCALE GENOMIC DNA]</scope>
    <source>
        <strain evidence="9 10">YLB-06</strain>
    </source>
</reference>
<feature type="binding site" evidence="8">
    <location>
        <position position="263"/>
    </location>
    <ligand>
        <name>ATP</name>
        <dbReference type="ChEBI" id="CHEBI:30616"/>
    </ligand>
</feature>
<dbReference type="PANTHER" id="PTHR32057">
    <property type="entry name" value="PROTEIN ADENYLYLTRANSFERASE SELO, MITOCHONDRIAL"/>
    <property type="match status" value="1"/>
</dbReference>
<keyword evidence="5 8" id="KW-0547">Nucleotide-binding</keyword>
<comment type="similarity">
    <text evidence="1 8">Belongs to the SELO family.</text>
</comment>
<evidence type="ECO:0000256" key="8">
    <source>
        <dbReference type="HAMAP-Rule" id="MF_00692"/>
    </source>
</evidence>
<dbReference type="EC" id="2.7.7.108" evidence="8"/>
<dbReference type="InterPro" id="IPR003846">
    <property type="entry name" value="SelO"/>
</dbReference>
<keyword evidence="10" id="KW-1185">Reference proteome</keyword>
<feature type="binding site" evidence="8">
    <location>
        <position position="127"/>
    </location>
    <ligand>
        <name>ATP</name>
        <dbReference type="ChEBI" id="CHEBI:30616"/>
    </ligand>
</feature>
<evidence type="ECO:0000256" key="3">
    <source>
        <dbReference type="ARBA" id="ARBA00022695"/>
    </source>
</evidence>
<keyword evidence="6 8" id="KW-0067">ATP-binding</keyword>
<dbReference type="RefSeq" id="WP_144045022.1">
    <property type="nucleotide sequence ID" value="NZ_CP041614.1"/>
</dbReference>
<keyword evidence="4 8" id="KW-0479">Metal-binding</keyword>
<evidence type="ECO:0000313" key="9">
    <source>
        <dbReference type="EMBL" id="QDO82634.1"/>
    </source>
</evidence>
<dbReference type="PANTHER" id="PTHR32057:SF14">
    <property type="entry name" value="PROTEIN ADENYLYLTRANSFERASE SELO, MITOCHONDRIAL"/>
    <property type="match status" value="1"/>
</dbReference>
<protein>
    <recommendedName>
        <fullName evidence="8">Protein nucleotidyltransferase YdiU</fullName>
        <ecNumber evidence="8">2.7.7.-</ecNumber>
    </recommendedName>
    <alternativeName>
        <fullName evidence="8">Protein adenylyltransferase YdiU</fullName>
        <ecNumber evidence="8">2.7.7.108</ecNumber>
    </alternativeName>
    <alternativeName>
        <fullName evidence="8">Protein uridylyltransferase YdiU</fullName>
        <ecNumber evidence="8">2.7.7.-</ecNumber>
    </alternativeName>
</protein>
<feature type="binding site" evidence="8">
    <location>
        <position position="114"/>
    </location>
    <ligand>
        <name>ATP</name>
        <dbReference type="ChEBI" id="CHEBI:30616"/>
    </ligand>
</feature>
<feature type="binding site" evidence="8">
    <location>
        <position position="184"/>
    </location>
    <ligand>
        <name>ATP</name>
        <dbReference type="ChEBI" id="CHEBI:30616"/>
    </ligand>
</feature>
<feature type="binding site" evidence="8">
    <location>
        <position position="177"/>
    </location>
    <ligand>
        <name>ATP</name>
        <dbReference type="ChEBI" id="CHEBI:30616"/>
    </ligand>
</feature>
<sequence>MNSMNIDLGLTFDNSYARNLEGFYATCPGAKASSPELVKLNTSLANSIGLSNHDSAQLAEVFSGSQAPIGASPLAQVYAGHQFGGFSPQLGDGRALLLGEVLDEGGKRVDVQLKGSGRTPFSRGGDGKAVLGAVLREYILSEAMYALNIPTTRALAVVTTGEQIMRTQLLPGAVLTRVASSHIRVGTFQFFASRGEQDKVKQLADYAIERHYPQLKSSQQVYLDFLCAVCDKQAELVARWLLVGFVHGVMNTDNMTISGETIDYGPCAFMDDYDPKAVFSSIDRDGRYSYNNQPVLAQWNLARLAETLLPLISDDEEEAVAKATEAVTKFWEVYQGYWLTGMREKLGISTEEEGDLALCEQLLESMSGQEVDFTLLFRQLANDLETSSLESKSAEEINLESTSCESDKLFNDADKFIQWKKLWIARLSLDDQAKEKLSLPERVAMMNAANPMYIPRNHQVERAIEAAEQRADYEPFENLLTVLETPFTLQSGSEGYTKSAPKSFGPYTTFCGT</sequence>
<comment type="catalytic activity">
    <reaction evidence="8">
        <text>L-tyrosyl-[protein] + ATP = O-(5'-adenylyl)-L-tyrosyl-[protein] + diphosphate</text>
        <dbReference type="Rhea" id="RHEA:54288"/>
        <dbReference type="Rhea" id="RHEA-COMP:10136"/>
        <dbReference type="Rhea" id="RHEA-COMP:13846"/>
        <dbReference type="ChEBI" id="CHEBI:30616"/>
        <dbReference type="ChEBI" id="CHEBI:33019"/>
        <dbReference type="ChEBI" id="CHEBI:46858"/>
        <dbReference type="ChEBI" id="CHEBI:83624"/>
        <dbReference type="EC" id="2.7.7.108"/>
    </reaction>
</comment>
<feature type="binding site" evidence="8">
    <location>
        <position position="94"/>
    </location>
    <ligand>
        <name>ATP</name>
        <dbReference type="ChEBI" id="CHEBI:30616"/>
    </ligand>
</feature>
<comment type="catalytic activity">
    <reaction evidence="8">
        <text>L-seryl-[protein] + ATP = 3-O-(5'-adenylyl)-L-seryl-[protein] + diphosphate</text>
        <dbReference type="Rhea" id="RHEA:58120"/>
        <dbReference type="Rhea" id="RHEA-COMP:9863"/>
        <dbReference type="Rhea" id="RHEA-COMP:15073"/>
        <dbReference type="ChEBI" id="CHEBI:29999"/>
        <dbReference type="ChEBI" id="CHEBI:30616"/>
        <dbReference type="ChEBI" id="CHEBI:33019"/>
        <dbReference type="ChEBI" id="CHEBI:142516"/>
        <dbReference type="EC" id="2.7.7.108"/>
    </reaction>
</comment>
<feature type="binding site" evidence="8">
    <location>
        <position position="93"/>
    </location>
    <ligand>
        <name>ATP</name>
        <dbReference type="ChEBI" id="CHEBI:30616"/>
    </ligand>
</feature>
<evidence type="ECO:0000256" key="5">
    <source>
        <dbReference type="ARBA" id="ARBA00022741"/>
    </source>
</evidence>
<dbReference type="NCBIfam" id="NF000658">
    <property type="entry name" value="PRK00029.1"/>
    <property type="match status" value="1"/>
</dbReference>
<feature type="active site" description="Proton acceptor" evidence="8">
    <location>
        <position position="253"/>
    </location>
</feature>
<comment type="function">
    <text evidence="8">Nucleotidyltransferase involved in the post-translational modification of proteins. It can catalyze the addition of adenosine monophosphate (AMP) or uridine monophosphate (UMP) to a protein, resulting in modifications known as AMPylation and UMPylation.</text>
</comment>
<comment type="catalytic activity">
    <reaction evidence="8">
        <text>L-histidyl-[protein] + UTP = N(tele)-(5'-uridylyl)-L-histidyl-[protein] + diphosphate</text>
        <dbReference type="Rhea" id="RHEA:83891"/>
        <dbReference type="Rhea" id="RHEA-COMP:9745"/>
        <dbReference type="Rhea" id="RHEA-COMP:20239"/>
        <dbReference type="ChEBI" id="CHEBI:29979"/>
        <dbReference type="ChEBI" id="CHEBI:33019"/>
        <dbReference type="ChEBI" id="CHEBI:46398"/>
        <dbReference type="ChEBI" id="CHEBI:233474"/>
    </reaction>
</comment>
<evidence type="ECO:0000256" key="6">
    <source>
        <dbReference type="ARBA" id="ARBA00022840"/>
    </source>
</evidence>
<feature type="binding site" evidence="8">
    <location>
        <position position="126"/>
    </location>
    <ligand>
        <name>ATP</name>
        <dbReference type="ChEBI" id="CHEBI:30616"/>
    </ligand>
</feature>
<dbReference type="Proteomes" id="UP000315947">
    <property type="component" value="Chromosome"/>
</dbReference>
<name>A0ABX5WU73_9GAMM</name>
<keyword evidence="8" id="KW-0464">Manganese</keyword>
<feature type="binding site" evidence="8">
    <location>
        <position position="254"/>
    </location>
    <ligand>
        <name>Mg(2+)</name>
        <dbReference type="ChEBI" id="CHEBI:18420"/>
    </ligand>
</feature>
<evidence type="ECO:0000313" key="10">
    <source>
        <dbReference type="Proteomes" id="UP000315947"/>
    </source>
</evidence>
<accession>A0ABX5WU73</accession>
<comment type="catalytic activity">
    <reaction evidence="8">
        <text>L-tyrosyl-[protein] + UTP = O-(5'-uridylyl)-L-tyrosyl-[protein] + diphosphate</text>
        <dbReference type="Rhea" id="RHEA:83887"/>
        <dbReference type="Rhea" id="RHEA-COMP:10136"/>
        <dbReference type="Rhea" id="RHEA-COMP:20238"/>
        <dbReference type="ChEBI" id="CHEBI:33019"/>
        <dbReference type="ChEBI" id="CHEBI:46398"/>
        <dbReference type="ChEBI" id="CHEBI:46858"/>
        <dbReference type="ChEBI" id="CHEBI:90602"/>
    </reaction>
</comment>
<dbReference type="Pfam" id="PF02696">
    <property type="entry name" value="SelO"/>
    <property type="match status" value="1"/>
</dbReference>